<evidence type="ECO:0000313" key="2">
    <source>
        <dbReference type="EMBL" id="ORW23293.1"/>
    </source>
</evidence>
<dbReference type="AlphaFoldDB" id="A0A1X1ZIU6"/>
<sequence length="388" mass="42316">MDAWWRQAVTNPVGPPVERMAAAREQLRRSLRIHLFCSLVAQACYDQLARLAVRADMPGLELQLMSGYGGLEESLIADDLWKVSRGSITMAAFLKRHGYHGPAEGELSSRPWREDATPVHELSLAYARMPESEAPLARADERLTARRSAERRLLGALPILRRAPAIGALRAASTFLPLREVGKVAFLQAIDAGRAAARGLGHQLYQAGRIDDPDDVFFLTWDELSTGEIPGKAAELVAERRTLHRRYQRLRLPERWTGPPKPAPVDDDCTALSGIAVYPGVVEGTARVITDPANAEGFEPGDVLVCETTDPSWVVFFQLAAAIVIDVGGPLSHGAIVAREMGVPAVINTRRATKLVRDGDRIRVDGATGVVTILRTGEVESLTESTRS</sequence>
<accession>A0A1X1ZIU6</accession>
<gene>
    <name evidence="2" type="ORF">AWC19_12105</name>
</gene>
<dbReference type="InterPro" id="IPR036637">
    <property type="entry name" value="Phosphohistidine_dom_sf"/>
</dbReference>
<comment type="caution">
    <text evidence="2">The sequence shown here is derived from an EMBL/GenBank/DDBJ whole genome shotgun (WGS) entry which is preliminary data.</text>
</comment>
<dbReference type="PANTHER" id="PTHR43615:SF1">
    <property type="entry name" value="PPDK_N DOMAIN-CONTAINING PROTEIN"/>
    <property type="match status" value="1"/>
</dbReference>
<reference evidence="2 3" key="1">
    <citation type="submission" date="2016-01" db="EMBL/GenBank/DDBJ databases">
        <title>The new phylogeny of the genus Mycobacterium.</title>
        <authorList>
            <person name="Tarcisio F."/>
            <person name="Conor M."/>
            <person name="Antonella G."/>
            <person name="Elisabetta G."/>
            <person name="Giulia F.S."/>
            <person name="Sara T."/>
            <person name="Anna F."/>
            <person name="Clotilde B."/>
            <person name="Roberto B."/>
            <person name="Veronica D.S."/>
            <person name="Fabio R."/>
            <person name="Monica P."/>
            <person name="Olivier J."/>
            <person name="Enrico T."/>
            <person name="Nicola S."/>
        </authorList>
    </citation>
    <scope>NUCLEOTIDE SEQUENCE [LARGE SCALE GENOMIC DNA]</scope>
    <source>
        <strain evidence="2 3">DSM 44572</strain>
    </source>
</reference>
<dbReference type="EMBL" id="LQPJ01000109">
    <property type="protein sequence ID" value="ORW23293.1"/>
    <property type="molecule type" value="Genomic_DNA"/>
</dbReference>
<dbReference type="InterPro" id="IPR008279">
    <property type="entry name" value="PEP-util_enz_mobile_dom"/>
</dbReference>
<dbReference type="Pfam" id="PF00391">
    <property type="entry name" value="PEP-utilizers"/>
    <property type="match status" value="1"/>
</dbReference>
<dbReference type="Proteomes" id="UP000193529">
    <property type="component" value="Unassembled WGS sequence"/>
</dbReference>
<dbReference type="Gene3D" id="3.50.30.10">
    <property type="entry name" value="Phosphohistidine domain"/>
    <property type="match status" value="1"/>
</dbReference>
<proteinExistence type="predicted"/>
<evidence type="ECO:0000259" key="1">
    <source>
        <dbReference type="Pfam" id="PF00391"/>
    </source>
</evidence>
<evidence type="ECO:0000313" key="3">
    <source>
        <dbReference type="Proteomes" id="UP000193529"/>
    </source>
</evidence>
<dbReference type="SUPFAM" id="SSF52009">
    <property type="entry name" value="Phosphohistidine domain"/>
    <property type="match status" value="1"/>
</dbReference>
<name>A0A1X1ZIU6_9MYCO</name>
<dbReference type="GO" id="GO:0016772">
    <property type="term" value="F:transferase activity, transferring phosphorus-containing groups"/>
    <property type="evidence" value="ECO:0007669"/>
    <property type="project" value="InterPro"/>
</dbReference>
<feature type="domain" description="PEP-utilising enzyme mobile" evidence="1">
    <location>
        <begin position="298"/>
        <end position="369"/>
    </location>
</feature>
<keyword evidence="3" id="KW-1185">Reference proteome</keyword>
<organism evidence="2 3">
    <name type="scientific">Mycobacterium palustre</name>
    <dbReference type="NCBI Taxonomy" id="153971"/>
    <lineage>
        <taxon>Bacteria</taxon>
        <taxon>Bacillati</taxon>
        <taxon>Actinomycetota</taxon>
        <taxon>Actinomycetes</taxon>
        <taxon>Mycobacteriales</taxon>
        <taxon>Mycobacteriaceae</taxon>
        <taxon>Mycobacterium</taxon>
        <taxon>Mycobacterium simiae complex</taxon>
    </lineage>
</organism>
<dbReference type="InterPro" id="IPR051549">
    <property type="entry name" value="PEP_Utilizing_Enz"/>
</dbReference>
<dbReference type="PANTHER" id="PTHR43615">
    <property type="entry name" value="PHOSPHOENOLPYRUVATE SYNTHASE-RELATED"/>
    <property type="match status" value="1"/>
</dbReference>
<dbReference type="STRING" id="153971.AWC19_12105"/>
<protein>
    <recommendedName>
        <fullName evidence="1">PEP-utilising enzyme mobile domain-containing protein</fullName>
    </recommendedName>
</protein>